<dbReference type="Proteomes" id="UP000001176">
    <property type="component" value="Chromosome"/>
</dbReference>
<accession>A9HQN6</accession>
<proteinExistence type="predicted"/>
<name>A9HQN6_GLUDA</name>
<feature type="region of interest" description="Disordered" evidence="1">
    <location>
        <begin position="102"/>
        <end position="127"/>
    </location>
</feature>
<dbReference type="KEGG" id="gdi:GDI2827"/>
<evidence type="ECO:0000313" key="2">
    <source>
        <dbReference type="EMBL" id="CAP56770.1"/>
    </source>
</evidence>
<dbReference type="AlphaFoldDB" id="A9HQN6"/>
<reference evidence="2 3" key="1">
    <citation type="journal article" date="2009" name="BMC Genomics">
        <title>Complete genome sequence of the sugarcane nitrogen-fixing endophyte Gluconacetobacter diazotrophicus Pal5.</title>
        <authorList>
            <person name="Bertalan M."/>
            <person name="Albano R."/>
            <person name="Padua V."/>
            <person name="Rouws L."/>
            <person name="Rojas C."/>
            <person name="Hemerly A."/>
            <person name="Teixeira K."/>
            <person name="Schwab S."/>
            <person name="Araujo J."/>
            <person name="Oliveira A."/>
            <person name="Franca L."/>
            <person name="Magalhaes V."/>
            <person name="Alqueres S."/>
            <person name="Cardoso A."/>
            <person name="Almeida W."/>
            <person name="Loureiro M.M."/>
            <person name="Nogueira E."/>
            <person name="Cidade D."/>
            <person name="Oliveira D."/>
            <person name="Simao T."/>
            <person name="Macedo J."/>
            <person name="Valadao A."/>
            <person name="Dreschsel M."/>
            <person name="Freitas F."/>
            <person name="Vidal M."/>
            <person name="Guedes H."/>
            <person name="Rodrigues E."/>
            <person name="Meneses C."/>
            <person name="Brioso P."/>
            <person name="Pozzer L."/>
            <person name="Figueiredo D."/>
            <person name="Montano H."/>
            <person name="Junior J."/>
            <person name="Filho G."/>
            <person name="Flores V."/>
            <person name="Ferreira B."/>
            <person name="Branco A."/>
            <person name="Gonzalez P."/>
            <person name="Guillobel H."/>
            <person name="Lemos M."/>
            <person name="Seibel L."/>
            <person name="Macedo J."/>
            <person name="Alves-Ferreira M."/>
            <person name="Sachetto-Martins G."/>
            <person name="Coelho A."/>
            <person name="Santos E."/>
            <person name="Amaral G."/>
            <person name="Neves A."/>
            <person name="Pacheco A.B."/>
            <person name="Carvalho D."/>
            <person name="Lery L."/>
            <person name="Bisch P."/>
            <person name="Rossle S.C."/>
            <person name="Urmenyi T."/>
            <person name="Kruger W.V."/>
            <person name="Martins O."/>
            <person name="Baldani J.I."/>
            <person name="Ferreira P.C."/>
        </authorList>
    </citation>
    <scope>NUCLEOTIDE SEQUENCE [LARGE SCALE GENOMIC DNA]</scope>
    <source>
        <strain evidence="3">ATCC 49037 / DSM 5601 / CCUG 37298 / CIP 103539 / LMG 7603 / PAl5</strain>
    </source>
</reference>
<protein>
    <submittedName>
        <fullName evidence="2">Uncharacterized protein</fullName>
    </submittedName>
</protein>
<sequence>MPDLAQKVETGEIFDARTLALSEEEVPGPWQCPGCHVEMFPVACGKEGKFKVSPYFRAESAHELDCAYDGMRVISKRGRIRPVRGRIGVPEAIPSILRLASRRPQVPSSAEQEFEETDSASNSNRHNSDALYTRQSHASTASSLHRVAEVFCGYPDERDHGLSIRDCEGHSYRTCFQRLGHSNGYKAFPQKVLYCPISFRRNDTNEHSDLMEIALNAAVWPEWDESLNDDDKKKRTVIEPYKIVLPIQNWSRRTRVAFIDIFEAMRQEQKKIVDDEKTQGWNVYAFFLARQVRNDLSKFEVLDHRLVTFLVVKDDDLPVIAIRPQAKTSRPGLKRKPFLRLPRR</sequence>
<evidence type="ECO:0000256" key="1">
    <source>
        <dbReference type="SAM" id="MobiDB-lite"/>
    </source>
</evidence>
<evidence type="ECO:0000313" key="3">
    <source>
        <dbReference type="Proteomes" id="UP000001176"/>
    </source>
</evidence>
<organism evidence="2 3">
    <name type="scientific">Gluconacetobacter diazotrophicus (strain ATCC 49037 / DSM 5601 / CCUG 37298 / CIP 103539 / LMG 7603 / PAl5)</name>
    <dbReference type="NCBI Taxonomy" id="272568"/>
    <lineage>
        <taxon>Bacteria</taxon>
        <taxon>Pseudomonadati</taxon>
        <taxon>Pseudomonadota</taxon>
        <taxon>Alphaproteobacteria</taxon>
        <taxon>Acetobacterales</taxon>
        <taxon>Acetobacteraceae</taxon>
        <taxon>Gluconacetobacter</taxon>
    </lineage>
</organism>
<gene>
    <name evidence="2" type="ordered locus">GDI2827</name>
</gene>
<dbReference type="EMBL" id="AM889285">
    <property type="protein sequence ID" value="CAP56770.1"/>
    <property type="molecule type" value="Genomic_DNA"/>
</dbReference>
<keyword evidence="3" id="KW-1185">Reference proteome</keyword>